<dbReference type="InterPro" id="IPR003821">
    <property type="entry name" value="DXP_reductoisomerase"/>
</dbReference>
<comment type="cofactor">
    <cofactor evidence="9">
        <name>Mg(2+)</name>
        <dbReference type="ChEBI" id="CHEBI:18420"/>
    </cofactor>
    <cofactor evidence="9">
        <name>Mn(2+)</name>
        <dbReference type="ChEBI" id="CHEBI:29035"/>
    </cofactor>
</comment>
<feature type="binding site" evidence="9">
    <location>
        <position position="113"/>
    </location>
    <ligand>
        <name>NADPH</name>
        <dbReference type="ChEBI" id="CHEBI:57783"/>
    </ligand>
</feature>
<keyword evidence="7 9" id="KW-0414">Isoprene biosynthesis</keyword>
<feature type="binding site" evidence="9">
    <location>
        <position position="31"/>
    </location>
    <ligand>
        <name>NADPH</name>
        <dbReference type="ChEBI" id="CHEBI:57783"/>
    </ligand>
</feature>
<feature type="domain" description="1-deoxy-D-xylulose 5-phosphate reductoisomerase C-terminal" evidence="11">
    <location>
        <begin position="127"/>
        <end position="208"/>
    </location>
</feature>
<evidence type="ECO:0000259" key="11">
    <source>
        <dbReference type="Pfam" id="PF08436"/>
    </source>
</evidence>
<evidence type="ECO:0000313" key="13">
    <source>
        <dbReference type="EMBL" id="ARJ55768.1"/>
    </source>
</evidence>
<dbReference type="OrthoDB" id="9806546at2"/>
<feature type="domain" description="DXP reductoisomerase C-terminal" evidence="12">
    <location>
        <begin position="239"/>
        <end position="353"/>
    </location>
</feature>
<dbReference type="Gene3D" id="1.10.1740.10">
    <property type="match status" value="1"/>
</dbReference>
<protein>
    <recommendedName>
        <fullName evidence="9">1-deoxy-D-xylulose 5-phosphate reductoisomerase</fullName>
        <shortName evidence="9">DXP reductoisomerase</shortName>
        <ecNumber evidence="9">1.1.1.267</ecNumber>
    </recommendedName>
    <alternativeName>
        <fullName evidence="9">1-deoxyxylulose-5-phosphate reductoisomerase</fullName>
    </alternativeName>
    <alternativeName>
        <fullName evidence="9">2-C-methyl-D-erythritol 4-phosphate synthase</fullName>
    </alternativeName>
</protein>
<comment type="function">
    <text evidence="9">Catalyzes the NADPH-dependent rearrangement and reduction of 1-deoxy-D-xylulose-5-phosphate (DXP) to 2-C-methyl-D-erythritol 4-phosphate (MEP).</text>
</comment>
<dbReference type="STRING" id="1121267.CCUN_0100"/>
<feature type="domain" description="1-deoxy-D-xylulose 5-phosphate reductoisomerase N-terminal" evidence="10">
    <location>
        <begin position="1"/>
        <end position="119"/>
    </location>
</feature>
<feature type="binding site" evidence="9">
    <location>
        <position position="8"/>
    </location>
    <ligand>
        <name>NADPH</name>
        <dbReference type="ChEBI" id="CHEBI:57783"/>
    </ligand>
</feature>
<keyword evidence="6 9" id="KW-0464">Manganese</keyword>
<comment type="similarity">
    <text evidence="2 9">Belongs to the DXR family.</text>
</comment>
<dbReference type="GO" id="GO:0070402">
    <property type="term" value="F:NADPH binding"/>
    <property type="evidence" value="ECO:0007669"/>
    <property type="project" value="InterPro"/>
</dbReference>
<sequence>MIVFGSTGSIGVNALALAATKNMKISALACGENIKLLNEQIERFKPEFVCIKNHKDKSLVKHKRVFVGQEGLEKILKECEDELFLNAIVGFAGLRSSLKAKECHKNIALANKESLVVAGEFLKGAKIIPIDSEHSALKFLLQKHKNVKKLYITASGGAFWKSKIKDLQKVSAKDALKHPTWEMGAKITIDSATMANKLFEIIEAYHLYGFKDIDALIEPKSIIHALCEFKNGSSTAYFSYADMKLAISQAIFKKHNTKILEYIDFVKLSGLKFYRVNERKYPIFKLKNELLNYPSLGVLINAANEVLVYKFLKGKCGFLDISKGIFKVLNHFGIPKLDNILAVFEYDTKVREYLR</sequence>
<dbReference type="GO" id="GO:0030145">
    <property type="term" value="F:manganese ion binding"/>
    <property type="evidence" value="ECO:0007669"/>
    <property type="project" value="TreeGrafter"/>
</dbReference>
<dbReference type="GO" id="GO:0016853">
    <property type="term" value="F:isomerase activity"/>
    <property type="evidence" value="ECO:0007669"/>
    <property type="project" value="UniProtKB-KW"/>
</dbReference>
<feature type="binding site" evidence="9">
    <location>
        <position position="184"/>
    </location>
    <ligand>
        <name>NADPH</name>
        <dbReference type="ChEBI" id="CHEBI:57783"/>
    </ligand>
</feature>
<dbReference type="Pfam" id="PF02670">
    <property type="entry name" value="DXP_reductoisom"/>
    <property type="match status" value="1"/>
</dbReference>
<evidence type="ECO:0000256" key="4">
    <source>
        <dbReference type="ARBA" id="ARBA00022857"/>
    </source>
</evidence>
<keyword evidence="13" id="KW-0413">Isomerase</keyword>
<dbReference type="SUPFAM" id="SSF69055">
    <property type="entry name" value="1-deoxy-D-xylulose-5-phosphate reductoisomerase, C-terminal domain"/>
    <property type="match status" value="1"/>
</dbReference>
<feature type="binding site" evidence="9">
    <location>
        <position position="191"/>
    </location>
    <ligand>
        <name>1-deoxy-D-xylulose 5-phosphate</name>
        <dbReference type="ChEBI" id="CHEBI:57792"/>
    </ligand>
</feature>
<reference evidence="13 14" key="1">
    <citation type="submission" date="2017-04" db="EMBL/GenBank/DDBJ databases">
        <title>Complete genome sequence of the Campylobacter cuniculorum type strain LMG24588.</title>
        <authorList>
            <person name="Miller W.G."/>
            <person name="Yee E."/>
            <person name="Revez J."/>
            <person name="Bono J.L."/>
            <person name="Rossi M."/>
        </authorList>
    </citation>
    <scope>NUCLEOTIDE SEQUENCE [LARGE SCALE GENOMIC DNA]</scope>
    <source>
        <strain evidence="13 14">LMG 24588</strain>
    </source>
</reference>
<feature type="binding site" evidence="9">
    <location>
        <position position="133"/>
    </location>
    <ligand>
        <name>Mn(2+)</name>
        <dbReference type="ChEBI" id="CHEBI:29035"/>
    </ligand>
</feature>
<dbReference type="PANTHER" id="PTHR30525">
    <property type="entry name" value="1-DEOXY-D-XYLULOSE 5-PHOSPHATE REDUCTOISOMERASE"/>
    <property type="match status" value="1"/>
</dbReference>
<dbReference type="GO" id="GO:0030604">
    <property type="term" value="F:1-deoxy-D-xylulose-5-phosphate reductoisomerase activity"/>
    <property type="evidence" value="ECO:0007669"/>
    <property type="project" value="UniProtKB-UniRule"/>
</dbReference>
<feature type="binding site" evidence="9">
    <location>
        <position position="178"/>
    </location>
    <ligand>
        <name>1-deoxy-D-xylulose 5-phosphate</name>
        <dbReference type="ChEBI" id="CHEBI:57792"/>
    </ligand>
</feature>
<dbReference type="EC" id="1.1.1.267" evidence="9"/>
<evidence type="ECO:0000256" key="2">
    <source>
        <dbReference type="ARBA" id="ARBA00006825"/>
    </source>
</evidence>
<feature type="binding site" evidence="9">
    <location>
        <position position="200"/>
    </location>
    <ligand>
        <name>Mn(2+)</name>
        <dbReference type="ChEBI" id="CHEBI:29035"/>
    </ligand>
</feature>
<feature type="binding site" evidence="9">
    <location>
        <position position="155"/>
    </location>
    <ligand>
        <name>1-deoxy-D-xylulose 5-phosphate</name>
        <dbReference type="ChEBI" id="CHEBI:57792"/>
    </ligand>
</feature>
<evidence type="ECO:0000256" key="7">
    <source>
        <dbReference type="ARBA" id="ARBA00023229"/>
    </source>
</evidence>
<dbReference type="Gene3D" id="3.40.50.720">
    <property type="entry name" value="NAD(P)-binding Rossmann-like Domain"/>
    <property type="match status" value="1"/>
</dbReference>
<dbReference type="GO" id="GO:0051484">
    <property type="term" value="P:isopentenyl diphosphate biosynthetic process, methylerythritol 4-phosphate pathway involved in terpenoid biosynthetic process"/>
    <property type="evidence" value="ECO:0007669"/>
    <property type="project" value="TreeGrafter"/>
</dbReference>
<evidence type="ECO:0000313" key="14">
    <source>
        <dbReference type="Proteomes" id="UP000192902"/>
    </source>
</evidence>
<feature type="binding site" evidence="9">
    <location>
        <position position="112"/>
    </location>
    <ligand>
        <name>1-deoxy-D-xylulose 5-phosphate</name>
        <dbReference type="ChEBI" id="CHEBI:57792"/>
    </ligand>
</feature>
<dbReference type="HAMAP" id="MF_00183">
    <property type="entry name" value="DXP_reductoisom"/>
    <property type="match status" value="1"/>
</dbReference>
<dbReference type="NCBIfam" id="TIGR00243">
    <property type="entry name" value="Dxr"/>
    <property type="match status" value="1"/>
</dbReference>
<dbReference type="PIRSF" id="PIRSF006205">
    <property type="entry name" value="Dxp_reductismrs"/>
    <property type="match status" value="1"/>
</dbReference>
<dbReference type="InterPro" id="IPR026877">
    <property type="entry name" value="DXPR_C"/>
</dbReference>
<comment type="pathway">
    <text evidence="1 9">Isoprenoid biosynthesis; isopentenyl diphosphate biosynthesis via DXP pathway; isopentenyl diphosphate from 1-deoxy-D-xylulose 5-phosphate: step 1/6.</text>
</comment>
<dbReference type="Proteomes" id="UP000192902">
    <property type="component" value="Chromosome"/>
</dbReference>
<dbReference type="RefSeq" id="WP_027305000.1">
    <property type="nucleotide sequence ID" value="NZ_CP020867.1"/>
</dbReference>
<dbReference type="eggNOG" id="COG0743">
    <property type="taxonomic scope" value="Bacteria"/>
</dbReference>
<keyword evidence="4 9" id="KW-0521">NADP</keyword>
<dbReference type="InterPro" id="IPR036169">
    <property type="entry name" value="DXPR_C_sf"/>
</dbReference>
<dbReference type="SUPFAM" id="SSF55347">
    <property type="entry name" value="Glyceraldehyde-3-phosphate dehydrogenase-like, C-terminal domain"/>
    <property type="match status" value="1"/>
</dbReference>
<evidence type="ECO:0000256" key="8">
    <source>
        <dbReference type="ARBA" id="ARBA00048543"/>
    </source>
</evidence>
<evidence type="ECO:0000256" key="5">
    <source>
        <dbReference type="ARBA" id="ARBA00023002"/>
    </source>
</evidence>
<evidence type="ECO:0000256" key="9">
    <source>
        <dbReference type="HAMAP-Rule" id="MF_00183"/>
    </source>
</evidence>
<gene>
    <name evidence="9 13" type="primary">dxr</name>
    <name evidence="13" type="ORF">CCUN_0100</name>
</gene>
<dbReference type="InterPro" id="IPR036291">
    <property type="entry name" value="NAD(P)-bd_dom_sf"/>
</dbReference>
<feature type="binding site" evidence="9">
    <location>
        <position position="10"/>
    </location>
    <ligand>
        <name>NADPH</name>
        <dbReference type="ChEBI" id="CHEBI:57783"/>
    </ligand>
</feature>
<feature type="binding site" evidence="9">
    <location>
        <position position="9"/>
    </location>
    <ligand>
        <name>NADPH</name>
        <dbReference type="ChEBI" id="CHEBI:57783"/>
    </ligand>
</feature>
<feature type="binding site" evidence="9">
    <location>
        <position position="131"/>
    </location>
    <ligand>
        <name>Mn(2+)</name>
        <dbReference type="ChEBI" id="CHEBI:29035"/>
    </ligand>
</feature>
<feature type="binding site" evidence="9">
    <location>
        <position position="7"/>
    </location>
    <ligand>
        <name>NADPH</name>
        <dbReference type="ChEBI" id="CHEBI:57783"/>
    </ligand>
</feature>
<comment type="caution">
    <text evidence="9">Lacks conserved residue(s) required for the propagation of feature annotation.</text>
</comment>
<dbReference type="EMBL" id="CP020867">
    <property type="protein sequence ID" value="ARJ55768.1"/>
    <property type="molecule type" value="Genomic_DNA"/>
</dbReference>
<dbReference type="SUPFAM" id="SSF51735">
    <property type="entry name" value="NAD(P)-binding Rossmann-fold domains"/>
    <property type="match status" value="1"/>
</dbReference>
<dbReference type="InterPro" id="IPR013644">
    <property type="entry name" value="DXP_reductoisomerase_C"/>
</dbReference>
<evidence type="ECO:0000256" key="1">
    <source>
        <dbReference type="ARBA" id="ARBA00005094"/>
    </source>
</evidence>
<evidence type="ECO:0000256" key="3">
    <source>
        <dbReference type="ARBA" id="ARBA00022723"/>
    </source>
</evidence>
<keyword evidence="5 9" id="KW-0560">Oxidoreductase</keyword>
<feature type="binding site" evidence="9">
    <location>
        <position position="33"/>
    </location>
    <ligand>
        <name>NADPH</name>
        <dbReference type="ChEBI" id="CHEBI:57783"/>
    </ligand>
</feature>
<evidence type="ECO:0000256" key="6">
    <source>
        <dbReference type="ARBA" id="ARBA00023211"/>
    </source>
</evidence>
<dbReference type="UniPathway" id="UPA00056">
    <property type="reaction ID" value="UER00092"/>
</dbReference>
<feature type="binding site" evidence="9">
    <location>
        <position position="197"/>
    </location>
    <ligand>
        <name>1-deoxy-D-xylulose 5-phosphate</name>
        <dbReference type="ChEBI" id="CHEBI:57792"/>
    </ligand>
</feature>
<evidence type="ECO:0000259" key="12">
    <source>
        <dbReference type="Pfam" id="PF13288"/>
    </source>
</evidence>
<keyword evidence="3 9" id="KW-0479">Metal-binding</keyword>
<keyword evidence="9" id="KW-0460">Magnesium</keyword>
<feature type="binding site" evidence="9">
    <location>
        <position position="111"/>
    </location>
    <ligand>
        <name>NADPH</name>
        <dbReference type="ChEBI" id="CHEBI:57783"/>
    </ligand>
</feature>
<dbReference type="KEGG" id="ccun:CCUN_0100"/>
<dbReference type="Pfam" id="PF13288">
    <property type="entry name" value="DXPR_C"/>
    <property type="match status" value="1"/>
</dbReference>
<feature type="binding site" evidence="9">
    <location>
        <position position="133"/>
    </location>
    <ligand>
        <name>1-deoxy-D-xylulose 5-phosphate</name>
        <dbReference type="ChEBI" id="CHEBI:57792"/>
    </ligand>
</feature>
<dbReference type="PANTHER" id="PTHR30525:SF0">
    <property type="entry name" value="1-DEOXY-D-XYLULOSE 5-PHOSPHATE REDUCTOISOMERASE, CHLOROPLASTIC"/>
    <property type="match status" value="1"/>
</dbReference>
<name>A0A1W6BUK9_9BACT</name>
<accession>A0A1W6BUK9</accession>
<feature type="binding site" evidence="9">
    <location>
        <position position="196"/>
    </location>
    <ligand>
        <name>1-deoxy-D-xylulose 5-phosphate</name>
        <dbReference type="ChEBI" id="CHEBI:57792"/>
    </ligand>
</feature>
<dbReference type="AlphaFoldDB" id="A0A1W6BUK9"/>
<feature type="binding site" evidence="9">
    <location>
        <position position="132"/>
    </location>
    <ligand>
        <name>1-deoxy-D-xylulose 5-phosphate</name>
        <dbReference type="ChEBI" id="CHEBI:57792"/>
    </ligand>
</feature>
<evidence type="ECO:0000259" key="10">
    <source>
        <dbReference type="Pfam" id="PF02670"/>
    </source>
</evidence>
<dbReference type="InterPro" id="IPR013512">
    <property type="entry name" value="DXP_reductoisomerase_N"/>
</dbReference>
<organism evidence="13 14">
    <name type="scientific">Campylobacter cuniculorum DSM 23162 = LMG 24588</name>
    <dbReference type="NCBI Taxonomy" id="1121267"/>
    <lineage>
        <taxon>Bacteria</taxon>
        <taxon>Pseudomonadati</taxon>
        <taxon>Campylobacterota</taxon>
        <taxon>Epsilonproteobacteria</taxon>
        <taxon>Campylobacterales</taxon>
        <taxon>Campylobacteraceae</taxon>
        <taxon>Campylobacter</taxon>
    </lineage>
</organism>
<comment type="catalytic activity">
    <reaction evidence="8">
        <text>2-C-methyl-D-erythritol 4-phosphate + NADP(+) = 1-deoxy-D-xylulose 5-phosphate + NADPH + H(+)</text>
        <dbReference type="Rhea" id="RHEA:13717"/>
        <dbReference type="ChEBI" id="CHEBI:15378"/>
        <dbReference type="ChEBI" id="CHEBI:57783"/>
        <dbReference type="ChEBI" id="CHEBI:57792"/>
        <dbReference type="ChEBI" id="CHEBI:58262"/>
        <dbReference type="ChEBI" id="CHEBI:58349"/>
        <dbReference type="EC" id="1.1.1.267"/>
    </reaction>
    <physiologicalReaction direction="right-to-left" evidence="8">
        <dbReference type="Rhea" id="RHEA:13719"/>
    </physiologicalReaction>
</comment>
<dbReference type="Pfam" id="PF08436">
    <property type="entry name" value="DXP_redisom_C"/>
    <property type="match status" value="1"/>
</dbReference>
<feature type="binding site" evidence="9">
    <location>
        <position position="200"/>
    </location>
    <ligand>
        <name>1-deoxy-D-xylulose 5-phosphate</name>
        <dbReference type="ChEBI" id="CHEBI:57792"/>
    </ligand>
</feature>
<proteinExistence type="inferred from homology"/>